<dbReference type="Proteomes" id="UP001234178">
    <property type="component" value="Unassembled WGS sequence"/>
</dbReference>
<proteinExistence type="predicted"/>
<evidence type="ECO:0000256" key="1">
    <source>
        <dbReference type="SAM" id="Coils"/>
    </source>
</evidence>
<accession>A0ABQ9YTC8</accession>
<keyword evidence="3" id="KW-1185">Reference proteome</keyword>
<evidence type="ECO:0000313" key="2">
    <source>
        <dbReference type="EMBL" id="KAK4003899.1"/>
    </source>
</evidence>
<protein>
    <submittedName>
        <fullName evidence="2">Uncharacterized protein</fullName>
    </submittedName>
</protein>
<gene>
    <name evidence="2" type="ORF">OUZ56_005650</name>
</gene>
<sequence length="125" mass="14576">MLRSNFVNEKILPDSCINCSKNCAKVAKLQEKIKEKEKTIRRLRQQNARLVSYFNDMAGKIEQFKVELKNLTEKSLEKTNMSLETTRAGRTDTAYVGEWEGLLYVIWSWLFTPVFTLEDEKHLGV</sequence>
<name>A0ABQ9YTC8_9CRUS</name>
<comment type="caution">
    <text evidence="2">The sequence shown here is derived from an EMBL/GenBank/DDBJ whole genome shotgun (WGS) entry which is preliminary data.</text>
</comment>
<feature type="coiled-coil region" evidence="1">
    <location>
        <begin position="26"/>
        <end position="74"/>
    </location>
</feature>
<dbReference type="EMBL" id="JAOYFB010000001">
    <property type="protein sequence ID" value="KAK4003899.1"/>
    <property type="molecule type" value="Genomic_DNA"/>
</dbReference>
<evidence type="ECO:0000313" key="3">
    <source>
        <dbReference type="Proteomes" id="UP001234178"/>
    </source>
</evidence>
<reference evidence="2 3" key="1">
    <citation type="journal article" date="2023" name="Nucleic Acids Res.">
        <title>The hologenome of Daphnia magna reveals possible DNA methylation and microbiome-mediated evolution of the host genome.</title>
        <authorList>
            <person name="Chaturvedi A."/>
            <person name="Li X."/>
            <person name="Dhandapani V."/>
            <person name="Marshall H."/>
            <person name="Kissane S."/>
            <person name="Cuenca-Cambronero M."/>
            <person name="Asole G."/>
            <person name="Calvet F."/>
            <person name="Ruiz-Romero M."/>
            <person name="Marangio P."/>
            <person name="Guigo R."/>
            <person name="Rago D."/>
            <person name="Mirbahai L."/>
            <person name="Eastwood N."/>
            <person name="Colbourne J.K."/>
            <person name="Zhou J."/>
            <person name="Mallon E."/>
            <person name="Orsini L."/>
        </authorList>
    </citation>
    <scope>NUCLEOTIDE SEQUENCE [LARGE SCALE GENOMIC DNA]</scope>
    <source>
        <strain evidence="2">LRV0_1</strain>
    </source>
</reference>
<keyword evidence="1" id="KW-0175">Coiled coil</keyword>
<organism evidence="2 3">
    <name type="scientific">Daphnia magna</name>
    <dbReference type="NCBI Taxonomy" id="35525"/>
    <lineage>
        <taxon>Eukaryota</taxon>
        <taxon>Metazoa</taxon>
        <taxon>Ecdysozoa</taxon>
        <taxon>Arthropoda</taxon>
        <taxon>Crustacea</taxon>
        <taxon>Branchiopoda</taxon>
        <taxon>Diplostraca</taxon>
        <taxon>Cladocera</taxon>
        <taxon>Anomopoda</taxon>
        <taxon>Daphniidae</taxon>
        <taxon>Daphnia</taxon>
    </lineage>
</organism>